<evidence type="ECO:0000313" key="2">
    <source>
        <dbReference type="EMBL" id="QQP89681.1"/>
    </source>
</evidence>
<organism evidence="2 3">
    <name type="scientific">Skermanella cutis</name>
    <dbReference type="NCBI Taxonomy" id="2775420"/>
    <lineage>
        <taxon>Bacteria</taxon>
        <taxon>Pseudomonadati</taxon>
        <taxon>Pseudomonadota</taxon>
        <taxon>Alphaproteobacteria</taxon>
        <taxon>Rhodospirillales</taxon>
        <taxon>Azospirillaceae</taxon>
        <taxon>Skermanella</taxon>
    </lineage>
</organism>
<gene>
    <name evidence="2" type="ORF">IGS68_27595</name>
</gene>
<dbReference type="InterPro" id="IPR018968">
    <property type="entry name" value="Phasin"/>
</dbReference>
<reference evidence="2" key="1">
    <citation type="submission" date="2021-02" db="EMBL/GenBank/DDBJ databases">
        <title>Skermanella TT6 skin isolate.</title>
        <authorList>
            <person name="Lee K."/>
            <person name="Ganzorig M."/>
        </authorList>
    </citation>
    <scope>NUCLEOTIDE SEQUENCE</scope>
    <source>
        <strain evidence="2">TT6</strain>
    </source>
</reference>
<evidence type="ECO:0000259" key="1">
    <source>
        <dbReference type="Pfam" id="PF09361"/>
    </source>
</evidence>
<proteinExistence type="predicted"/>
<evidence type="ECO:0000313" key="3">
    <source>
        <dbReference type="Proteomes" id="UP000595197"/>
    </source>
</evidence>
<keyword evidence="3" id="KW-1185">Reference proteome</keyword>
<sequence length="175" mass="18792">MMIASPRAIAAHRRNLGRLVAAGQDLARTAEKTQEMALASVQTIGYRTAMMMQAVGDPVAMTNPEFTLMGQEKIEAAIQSHHAMMDSYKAMFEGWSAWVMGQAGTTTKAVTELATCRTPADIVRVQQNYVQCSFVNAANAATKLTEAVIRMADAGLVPIHKVASANAARLANEHA</sequence>
<dbReference type="Proteomes" id="UP000595197">
    <property type="component" value="Chromosome"/>
</dbReference>
<dbReference type="EMBL" id="CP067420">
    <property type="protein sequence ID" value="QQP89681.1"/>
    <property type="molecule type" value="Genomic_DNA"/>
</dbReference>
<protein>
    <submittedName>
        <fullName evidence="2">Phasin family protein</fullName>
    </submittedName>
</protein>
<feature type="domain" description="Phasin" evidence="1">
    <location>
        <begin position="66"/>
        <end position="156"/>
    </location>
</feature>
<dbReference type="RefSeq" id="WP_201076207.1">
    <property type="nucleotide sequence ID" value="NZ_CP067420.1"/>
</dbReference>
<name>A0ABX7B5R5_9PROT</name>
<dbReference type="Pfam" id="PF09361">
    <property type="entry name" value="Phasin_2"/>
    <property type="match status" value="1"/>
</dbReference>
<accession>A0ABX7B5R5</accession>